<dbReference type="InterPro" id="IPR006118">
    <property type="entry name" value="Recombinase_CS"/>
</dbReference>
<feature type="active site" description="O-(5'-phospho-DNA)-serine intermediate" evidence="5 6">
    <location>
        <position position="10"/>
    </location>
</feature>
<dbReference type="InterPro" id="IPR036162">
    <property type="entry name" value="Resolvase-like_N_sf"/>
</dbReference>
<evidence type="ECO:0000256" key="4">
    <source>
        <dbReference type="ARBA" id="ARBA00023172"/>
    </source>
</evidence>
<dbReference type="InterPro" id="IPR009057">
    <property type="entry name" value="Homeodomain-like_sf"/>
</dbReference>
<dbReference type="CDD" id="cd03768">
    <property type="entry name" value="SR_ResInv"/>
    <property type="match status" value="1"/>
</dbReference>
<dbReference type="InterPro" id="IPR006119">
    <property type="entry name" value="Resolv_N"/>
</dbReference>
<dbReference type="PROSITE" id="PS00398">
    <property type="entry name" value="RECOMBINASES_2"/>
    <property type="match status" value="1"/>
</dbReference>
<name>A0A1L7RMM9_9ACTO</name>
<keyword evidence="4" id="KW-0233">DNA recombination</keyword>
<dbReference type="FunFam" id="3.40.50.1390:FF:000001">
    <property type="entry name" value="DNA recombinase"/>
    <property type="match status" value="1"/>
</dbReference>
<evidence type="ECO:0000256" key="3">
    <source>
        <dbReference type="ARBA" id="ARBA00023125"/>
    </source>
</evidence>
<keyword evidence="3" id="KW-0238">DNA-binding</keyword>
<dbReference type="RefSeq" id="WP_210581935.1">
    <property type="nucleotide sequence ID" value="NZ_LK995540.1"/>
</dbReference>
<evidence type="ECO:0000259" key="7">
    <source>
        <dbReference type="PROSITE" id="PS51736"/>
    </source>
</evidence>
<keyword evidence="2" id="KW-0229">DNA integration</keyword>
<dbReference type="Pfam" id="PF00239">
    <property type="entry name" value="Resolvase"/>
    <property type="match status" value="1"/>
</dbReference>
<evidence type="ECO:0000256" key="6">
    <source>
        <dbReference type="PROSITE-ProRule" id="PRU10137"/>
    </source>
</evidence>
<dbReference type="Gene3D" id="3.40.50.1390">
    <property type="entry name" value="Resolvase, N-terminal catalytic domain"/>
    <property type="match status" value="1"/>
</dbReference>
<dbReference type="CDD" id="cd00569">
    <property type="entry name" value="HTH_Hin_like"/>
    <property type="match status" value="1"/>
</dbReference>
<dbReference type="AlphaFoldDB" id="A0A1L7RMM9"/>
<proteinExistence type="inferred from homology"/>
<dbReference type="InterPro" id="IPR050639">
    <property type="entry name" value="SSR_resolvase"/>
</dbReference>
<dbReference type="Gene3D" id="1.10.10.60">
    <property type="entry name" value="Homeodomain-like"/>
    <property type="match status" value="1"/>
</dbReference>
<dbReference type="GO" id="GO:0003677">
    <property type="term" value="F:DNA binding"/>
    <property type="evidence" value="ECO:0007669"/>
    <property type="project" value="UniProtKB-KW"/>
</dbReference>
<dbReference type="GO" id="GO:0000150">
    <property type="term" value="F:DNA strand exchange activity"/>
    <property type="evidence" value="ECO:0007669"/>
    <property type="project" value="InterPro"/>
</dbReference>
<dbReference type="PANTHER" id="PTHR30461">
    <property type="entry name" value="DNA-INVERTASE FROM LAMBDOID PROPHAGE"/>
    <property type="match status" value="1"/>
</dbReference>
<gene>
    <name evidence="8" type="ORF">AAM4_2617</name>
</gene>
<dbReference type="SUPFAM" id="SSF53041">
    <property type="entry name" value="Resolvase-like"/>
    <property type="match status" value="1"/>
</dbReference>
<dbReference type="InterPro" id="IPR006120">
    <property type="entry name" value="Resolvase_HTH_dom"/>
</dbReference>
<dbReference type="Pfam" id="PF02796">
    <property type="entry name" value="HTH_7"/>
    <property type="match status" value="1"/>
</dbReference>
<dbReference type="PANTHER" id="PTHR30461:SF2">
    <property type="entry name" value="SERINE RECOMBINASE PINE-RELATED"/>
    <property type="match status" value="1"/>
</dbReference>
<dbReference type="GO" id="GO:0015074">
    <property type="term" value="P:DNA integration"/>
    <property type="evidence" value="ECO:0007669"/>
    <property type="project" value="UniProtKB-KW"/>
</dbReference>
<dbReference type="SMART" id="SM00857">
    <property type="entry name" value="Resolvase"/>
    <property type="match status" value="1"/>
</dbReference>
<evidence type="ECO:0000256" key="1">
    <source>
        <dbReference type="ARBA" id="ARBA00009913"/>
    </source>
</evidence>
<evidence type="ECO:0000256" key="5">
    <source>
        <dbReference type="PIRSR" id="PIRSR606118-50"/>
    </source>
</evidence>
<comment type="similarity">
    <text evidence="1">Belongs to the site-specific recombinase resolvase family.</text>
</comment>
<protein>
    <submittedName>
        <fullName evidence="8">Resolvase domain protein</fullName>
    </submittedName>
</protein>
<evidence type="ECO:0000256" key="2">
    <source>
        <dbReference type="ARBA" id="ARBA00022908"/>
    </source>
</evidence>
<dbReference type="PROSITE" id="PS00397">
    <property type="entry name" value="RECOMBINASES_1"/>
    <property type="match status" value="1"/>
</dbReference>
<accession>A0A1L7RMM9</accession>
<sequence>MTTIGYARVSTAGQSLDLQVDALTAAGAQQIHTDVASGAITARPGLDAALASLTSGDTLIIWRLDRLGRSLAHLVATVDQLAADGVTLRSLHEAIDTSTATGRLTLTIFAALAEFERSLTAERTAAGLAAARARGARIGRPTVWTPERDQAARAMQEAGATVTEIARAIGVSRASVYRHIGAQDIAQPRQS</sequence>
<organism evidence="8">
    <name type="scientific">Actinomyces succiniciruminis</name>
    <dbReference type="NCBI Taxonomy" id="1522002"/>
    <lineage>
        <taxon>Bacteria</taxon>
        <taxon>Bacillati</taxon>
        <taxon>Actinomycetota</taxon>
        <taxon>Actinomycetes</taxon>
        <taxon>Actinomycetales</taxon>
        <taxon>Actinomycetaceae</taxon>
        <taxon>Actinomyces</taxon>
    </lineage>
</organism>
<evidence type="ECO:0000313" key="8">
    <source>
        <dbReference type="EMBL" id="CED92449.1"/>
    </source>
</evidence>
<feature type="domain" description="Resolvase/invertase-type recombinase catalytic" evidence="7">
    <location>
        <begin position="2"/>
        <end position="135"/>
    </location>
</feature>
<dbReference type="PROSITE" id="PS51736">
    <property type="entry name" value="RECOMBINASES_3"/>
    <property type="match status" value="1"/>
</dbReference>
<dbReference type="SUPFAM" id="SSF46689">
    <property type="entry name" value="Homeodomain-like"/>
    <property type="match status" value="1"/>
</dbReference>
<reference evidence="8" key="1">
    <citation type="submission" date="2014-07" db="EMBL/GenBank/DDBJ databases">
        <authorList>
            <person name="Zhang J.E."/>
            <person name="Yang H."/>
            <person name="Guo J."/>
            <person name="Deng Z."/>
            <person name="Luo H."/>
            <person name="Luo M."/>
            <person name="Zhao B."/>
        </authorList>
    </citation>
    <scope>NUCLEOTIDE SEQUENCE</scope>
    <source>
        <strain evidence="8">AM4</strain>
    </source>
</reference>
<dbReference type="EMBL" id="LK995540">
    <property type="protein sequence ID" value="CED92449.1"/>
    <property type="molecule type" value="Genomic_DNA"/>
</dbReference>